<accession>A0A517SXX9</accession>
<dbReference type="InterPro" id="IPR013517">
    <property type="entry name" value="FG-GAP"/>
</dbReference>
<dbReference type="PANTHER" id="PTHR44103">
    <property type="entry name" value="PROPROTEIN CONVERTASE P"/>
    <property type="match status" value="1"/>
</dbReference>
<protein>
    <submittedName>
        <fullName evidence="3">FG-GAP repeat protein</fullName>
    </submittedName>
</protein>
<dbReference type="SUPFAM" id="SSF69318">
    <property type="entry name" value="Integrin alpha N-terminal domain"/>
    <property type="match status" value="1"/>
</dbReference>
<dbReference type="EMBL" id="CP036272">
    <property type="protein sequence ID" value="QDT61007.1"/>
    <property type="molecule type" value="Genomic_DNA"/>
</dbReference>
<dbReference type="Gene3D" id="2.130.10.130">
    <property type="entry name" value="Integrin alpha, N-terminal"/>
    <property type="match status" value="2"/>
</dbReference>
<keyword evidence="1" id="KW-0732">Signal</keyword>
<evidence type="ECO:0000256" key="1">
    <source>
        <dbReference type="ARBA" id="ARBA00022729"/>
    </source>
</evidence>
<gene>
    <name evidence="3" type="ORF">SV7mr_35370</name>
</gene>
<proteinExistence type="predicted"/>
<organism evidence="3 4">
    <name type="scientific">Stieleria bergensis</name>
    <dbReference type="NCBI Taxonomy" id="2528025"/>
    <lineage>
        <taxon>Bacteria</taxon>
        <taxon>Pseudomonadati</taxon>
        <taxon>Planctomycetota</taxon>
        <taxon>Planctomycetia</taxon>
        <taxon>Pirellulales</taxon>
        <taxon>Pirellulaceae</taxon>
        <taxon>Stieleria</taxon>
    </lineage>
</organism>
<dbReference type="AlphaFoldDB" id="A0A517SXX9"/>
<feature type="region of interest" description="Disordered" evidence="2">
    <location>
        <begin position="97"/>
        <end position="120"/>
    </location>
</feature>
<evidence type="ECO:0000313" key="4">
    <source>
        <dbReference type="Proteomes" id="UP000315003"/>
    </source>
</evidence>
<feature type="compositionally biased region" description="Polar residues" evidence="2">
    <location>
        <begin position="97"/>
        <end position="106"/>
    </location>
</feature>
<name>A0A517SXX9_9BACT</name>
<dbReference type="InterPro" id="IPR028994">
    <property type="entry name" value="Integrin_alpha_N"/>
</dbReference>
<evidence type="ECO:0000256" key="2">
    <source>
        <dbReference type="SAM" id="MobiDB-lite"/>
    </source>
</evidence>
<reference evidence="3 4" key="1">
    <citation type="submission" date="2019-02" db="EMBL/GenBank/DDBJ databases">
        <title>Deep-cultivation of Planctomycetes and their phenomic and genomic characterization uncovers novel biology.</title>
        <authorList>
            <person name="Wiegand S."/>
            <person name="Jogler M."/>
            <person name="Boedeker C."/>
            <person name="Pinto D."/>
            <person name="Vollmers J."/>
            <person name="Rivas-Marin E."/>
            <person name="Kohn T."/>
            <person name="Peeters S.H."/>
            <person name="Heuer A."/>
            <person name="Rast P."/>
            <person name="Oberbeckmann S."/>
            <person name="Bunk B."/>
            <person name="Jeske O."/>
            <person name="Meyerdierks A."/>
            <person name="Storesund J.E."/>
            <person name="Kallscheuer N."/>
            <person name="Luecker S."/>
            <person name="Lage O.M."/>
            <person name="Pohl T."/>
            <person name="Merkel B.J."/>
            <person name="Hornburger P."/>
            <person name="Mueller R.-W."/>
            <person name="Bruemmer F."/>
            <person name="Labrenz M."/>
            <person name="Spormann A.M."/>
            <person name="Op den Camp H."/>
            <person name="Overmann J."/>
            <person name="Amann R."/>
            <person name="Jetten M.S.M."/>
            <person name="Mascher T."/>
            <person name="Medema M.H."/>
            <person name="Devos D.P."/>
            <person name="Kaster A.-K."/>
            <person name="Ovreas L."/>
            <person name="Rohde M."/>
            <person name="Galperin M.Y."/>
            <person name="Jogler C."/>
        </authorList>
    </citation>
    <scope>NUCLEOTIDE SEQUENCE [LARGE SCALE GENOMIC DNA]</scope>
    <source>
        <strain evidence="3 4">SV_7m_r</strain>
    </source>
</reference>
<sequence>MATCCFSGGKGFADWCKLAEKPRNMTFHLRKDDKLKRLGKLIRPHSAGLSTMPVTSSKSCPVRAQCSRSPARWRRCPLGSVALLAILLSTQTGCNREQTPKVTNASKPDPIVATSSETTQTDESKWLANAQPMVQSFCADCHAMPHAESYTKKQWAAVISRGYDHYRLSGRQDLVLPSPAQVERYFVAYAPEAIDLPPASALNLSAAVVPHHRYGMFGKRVRPARVADIQWCQLTTSDSQNKTLVYCDEGGGTVNLYQPGNFSSEVSIIARMISPSQIVCNDINRDGQMDFLVMDQGRTDAVDTSDGRLFLLSKAADQDHYAMRVLINNLAAETVVTAGDFDGDGDQDVVVAQPDSLVLLDHVLIADDGQPIVNLINLDAVPDLIALEASDFNQDGKVDLVALQGRQHERVILLRNEGKHEFIAETLFDADNPAFGCSDFEIVDLDQDADLDILLCNGDFGDQEPRADQGIYWLENNGDGELTSRELFQSPGIYSAQAGDFDGDGDLDVMTVAQLPSQLSKRWIARGASPLVMLQQRDGGQFIPLHLSGRLHESQAISCGDFNDDGMDDIAIGNYFAPHDPESRNRQSAPDLLIWQSQ</sequence>
<dbReference type="OrthoDB" id="227135at2"/>
<dbReference type="PANTHER" id="PTHR44103:SF1">
    <property type="entry name" value="PROPROTEIN CONVERTASE P"/>
    <property type="match status" value="1"/>
</dbReference>
<keyword evidence="4" id="KW-1185">Reference proteome</keyword>
<dbReference type="Proteomes" id="UP000315003">
    <property type="component" value="Chromosome"/>
</dbReference>
<evidence type="ECO:0000313" key="3">
    <source>
        <dbReference type="EMBL" id="QDT61007.1"/>
    </source>
</evidence>
<dbReference type="Pfam" id="PF13517">
    <property type="entry name" value="FG-GAP_3"/>
    <property type="match status" value="2"/>
</dbReference>